<feature type="region of interest" description="Disordered" evidence="1">
    <location>
        <begin position="1"/>
        <end position="33"/>
    </location>
</feature>
<proteinExistence type="predicted"/>
<evidence type="ECO:0000256" key="1">
    <source>
        <dbReference type="SAM" id="MobiDB-lite"/>
    </source>
</evidence>
<protein>
    <submittedName>
        <fullName evidence="2">Uncharacterized protein</fullName>
    </submittedName>
</protein>
<dbReference type="AlphaFoldDB" id="A0A917XTM2"/>
<feature type="compositionally biased region" description="Basic and acidic residues" evidence="1">
    <location>
        <begin position="1"/>
        <end position="10"/>
    </location>
</feature>
<sequence>MCRGEHDGRFRCRTPAGVRHRNPEGSRAPPEQAVPWRELGDHVRAEELAGRLKAARQEATRALHDRTDLYADGGRTLRLGRHRLAVNTPAH</sequence>
<reference evidence="2 3" key="1">
    <citation type="journal article" date="2014" name="Int. J. Syst. Evol. Microbiol.">
        <title>Complete genome sequence of Corynebacterium casei LMG S-19264T (=DSM 44701T), isolated from a smear-ripened cheese.</title>
        <authorList>
            <consortium name="US DOE Joint Genome Institute (JGI-PGF)"/>
            <person name="Walter F."/>
            <person name="Albersmeier A."/>
            <person name="Kalinowski J."/>
            <person name="Ruckert C."/>
        </authorList>
    </citation>
    <scope>NUCLEOTIDE SEQUENCE [LARGE SCALE GENOMIC DNA]</scope>
    <source>
        <strain evidence="2 3">CGMCC 4.7111</strain>
    </source>
</reference>
<name>A0A917XTM2_9ACTN</name>
<evidence type="ECO:0000313" key="2">
    <source>
        <dbReference type="EMBL" id="GGN50750.1"/>
    </source>
</evidence>
<comment type="caution">
    <text evidence="2">The sequence shown here is derived from an EMBL/GenBank/DDBJ whole genome shotgun (WGS) entry which is preliminary data.</text>
</comment>
<dbReference type="EMBL" id="BMMM01000001">
    <property type="protein sequence ID" value="GGN50750.1"/>
    <property type="molecule type" value="Genomic_DNA"/>
</dbReference>
<evidence type="ECO:0000313" key="3">
    <source>
        <dbReference type="Proteomes" id="UP000600365"/>
    </source>
</evidence>
<accession>A0A917XTM2</accession>
<dbReference type="Proteomes" id="UP000600365">
    <property type="component" value="Unassembled WGS sequence"/>
</dbReference>
<keyword evidence="3" id="KW-1185">Reference proteome</keyword>
<gene>
    <name evidence="2" type="ORF">GCM10011579_005790</name>
</gene>
<organism evidence="2 3">
    <name type="scientific">Streptomyces albiflavescens</name>
    <dbReference type="NCBI Taxonomy" id="1623582"/>
    <lineage>
        <taxon>Bacteria</taxon>
        <taxon>Bacillati</taxon>
        <taxon>Actinomycetota</taxon>
        <taxon>Actinomycetes</taxon>
        <taxon>Kitasatosporales</taxon>
        <taxon>Streptomycetaceae</taxon>
        <taxon>Streptomyces</taxon>
    </lineage>
</organism>